<protein>
    <submittedName>
        <fullName evidence="2">Os10g0364700 protein</fullName>
    </submittedName>
</protein>
<evidence type="ECO:0000313" key="3">
    <source>
        <dbReference type="Proteomes" id="UP000059680"/>
    </source>
</evidence>
<organism evidence="2 3">
    <name type="scientific">Oryza sativa subsp. japonica</name>
    <name type="common">Rice</name>
    <dbReference type="NCBI Taxonomy" id="39947"/>
    <lineage>
        <taxon>Eukaryota</taxon>
        <taxon>Viridiplantae</taxon>
        <taxon>Streptophyta</taxon>
        <taxon>Embryophyta</taxon>
        <taxon>Tracheophyta</taxon>
        <taxon>Spermatophyta</taxon>
        <taxon>Magnoliopsida</taxon>
        <taxon>Liliopsida</taxon>
        <taxon>Poales</taxon>
        <taxon>Poaceae</taxon>
        <taxon>BOP clade</taxon>
        <taxon>Oryzoideae</taxon>
        <taxon>Oryzeae</taxon>
        <taxon>Oryzinae</taxon>
        <taxon>Oryza</taxon>
        <taxon>Oryza sativa</taxon>
    </lineage>
</organism>
<dbReference type="AlphaFoldDB" id="A0A0P0XU35"/>
<proteinExistence type="predicted"/>
<dbReference type="Gramene" id="Os10t0364700-01">
    <property type="protein sequence ID" value="Os10t0364700-01"/>
    <property type="gene ID" value="Os10g0364700"/>
</dbReference>
<evidence type="ECO:0000313" key="2">
    <source>
        <dbReference type="EMBL" id="BAT10525.1"/>
    </source>
</evidence>
<accession>A0A0P0XU35</accession>
<gene>
    <name evidence="2" type="ordered locus">Os10g0364700</name>
    <name evidence="2" type="ORF">OSNPB_100364700</name>
</gene>
<keyword evidence="3" id="KW-1185">Reference proteome</keyword>
<dbReference type="EMBL" id="AP014966">
    <property type="protein sequence ID" value="BAT10525.1"/>
    <property type="molecule type" value="Genomic_DNA"/>
</dbReference>
<reference evidence="2 3" key="3">
    <citation type="journal article" date="2013" name="Rice">
        <title>Improvement of the Oryza sativa Nipponbare reference genome using next generation sequence and optical map data.</title>
        <authorList>
            <person name="Kawahara Y."/>
            <person name="de la Bastide M."/>
            <person name="Hamilton J.P."/>
            <person name="Kanamori H."/>
            <person name="McCombie W.R."/>
            <person name="Ouyang S."/>
            <person name="Schwartz D.C."/>
            <person name="Tanaka T."/>
            <person name="Wu J."/>
            <person name="Zhou S."/>
            <person name="Childs K.L."/>
            <person name="Davidson R.M."/>
            <person name="Lin H."/>
            <person name="Quesada-Ocampo L."/>
            <person name="Vaillancourt B."/>
            <person name="Sakai H."/>
            <person name="Lee S.S."/>
            <person name="Kim J."/>
            <person name="Numa H."/>
            <person name="Itoh T."/>
            <person name="Buell C.R."/>
            <person name="Matsumoto T."/>
        </authorList>
    </citation>
    <scope>NUCLEOTIDE SEQUENCE [LARGE SCALE GENOMIC DNA]</scope>
    <source>
        <strain evidence="3">cv. Nipponbare</strain>
    </source>
</reference>
<keyword evidence="1" id="KW-0812">Transmembrane</keyword>
<keyword evidence="1" id="KW-1133">Transmembrane helix</keyword>
<dbReference type="Proteomes" id="UP000059680">
    <property type="component" value="Chromosome 10"/>
</dbReference>
<keyword evidence="1" id="KW-0472">Membrane</keyword>
<feature type="transmembrane region" description="Helical" evidence="1">
    <location>
        <begin position="6"/>
        <end position="30"/>
    </location>
</feature>
<name>A0A0P0XU35_ORYSJ</name>
<reference evidence="2 3" key="2">
    <citation type="journal article" date="2013" name="Plant Cell Physiol.">
        <title>Rice Annotation Project Database (RAP-DB): an integrative and interactive database for rice genomics.</title>
        <authorList>
            <person name="Sakai H."/>
            <person name="Lee S.S."/>
            <person name="Tanaka T."/>
            <person name="Numa H."/>
            <person name="Kim J."/>
            <person name="Kawahara Y."/>
            <person name="Wakimoto H."/>
            <person name="Yang C.C."/>
            <person name="Iwamoto M."/>
            <person name="Abe T."/>
            <person name="Yamada Y."/>
            <person name="Muto A."/>
            <person name="Inokuchi H."/>
            <person name="Ikemura T."/>
            <person name="Matsumoto T."/>
            <person name="Sasaki T."/>
            <person name="Itoh T."/>
        </authorList>
    </citation>
    <scope>NUCLEOTIDE SEQUENCE [LARGE SCALE GENOMIC DNA]</scope>
    <source>
        <strain evidence="3">cv. Nipponbare</strain>
    </source>
</reference>
<dbReference type="InParanoid" id="A0A0P0XU35"/>
<sequence>HIKSKYLVMTIPSVAVINAGVAGCCTGLALSFPGNLHRIVFIQ</sequence>
<evidence type="ECO:0000256" key="1">
    <source>
        <dbReference type="SAM" id="Phobius"/>
    </source>
</evidence>
<dbReference type="PaxDb" id="39947-A0A0P0XU35"/>
<reference evidence="3" key="1">
    <citation type="journal article" date="2005" name="Nature">
        <title>The map-based sequence of the rice genome.</title>
        <authorList>
            <consortium name="International rice genome sequencing project (IRGSP)"/>
            <person name="Matsumoto T."/>
            <person name="Wu J."/>
            <person name="Kanamori H."/>
            <person name="Katayose Y."/>
            <person name="Fujisawa M."/>
            <person name="Namiki N."/>
            <person name="Mizuno H."/>
            <person name="Yamamoto K."/>
            <person name="Antonio B.A."/>
            <person name="Baba T."/>
            <person name="Sakata K."/>
            <person name="Nagamura Y."/>
            <person name="Aoki H."/>
            <person name="Arikawa K."/>
            <person name="Arita K."/>
            <person name="Bito T."/>
            <person name="Chiden Y."/>
            <person name="Fujitsuka N."/>
            <person name="Fukunaka R."/>
            <person name="Hamada M."/>
            <person name="Harada C."/>
            <person name="Hayashi A."/>
            <person name="Hijishita S."/>
            <person name="Honda M."/>
            <person name="Hosokawa S."/>
            <person name="Ichikawa Y."/>
            <person name="Idonuma A."/>
            <person name="Iijima M."/>
            <person name="Ikeda M."/>
            <person name="Ikeno M."/>
            <person name="Ito K."/>
            <person name="Ito S."/>
            <person name="Ito T."/>
            <person name="Ito Y."/>
            <person name="Ito Y."/>
            <person name="Iwabuchi A."/>
            <person name="Kamiya K."/>
            <person name="Karasawa W."/>
            <person name="Kurita K."/>
            <person name="Katagiri S."/>
            <person name="Kikuta A."/>
            <person name="Kobayashi H."/>
            <person name="Kobayashi N."/>
            <person name="Machita K."/>
            <person name="Maehara T."/>
            <person name="Masukawa M."/>
            <person name="Mizubayashi T."/>
            <person name="Mukai Y."/>
            <person name="Nagasaki H."/>
            <person name="Nagata Y."/>
            <person name="Naito S."/>
            <person name="Nakashima M."/>
            <person name="Nakama Y."/>
            <person name="Nakamichi Y."/>
            <person name="Nakamura M."/>
            <person name="Meguro A."/>
            <person name="Negishi M."/>
            <person name="Ohta I."/>
            <person name="Ohta T."/>
            <person name="Okamoto M."/>
            <person name="Ono N."/>
            <person name="Saji S."/>
            <person name="Sakaguchi M."/>
            <person name="Sakai K."/>
            <person name="Shibata M."/>
            <person name="Shimokawa T."/>
            <person name="Song J."/>
            <person name="Takazaki Y."/>
            <person name="Terasawa K."/>
            <person name="Tsugane M."/>
            <person name="Tsuji K."/>
            <person name="Ueda S."/>
            <person name="Waki K."/>
            <person name="Yamagata H."/>
            <person name="Yamamoto M."/>
            <person name="Yamamoto S."/>
            <person name="Yamane H."/>
            <person name="Yoshiki S."/>
            <person name="Yoshihara R."/>
            <person name="Yukawa K."/>
            <person name="Zhong H."/>
            <person name="Yano M."/>
            <person name="Yuan Q."/>
            <person name="Ouyang S."/>
            <person name="Liu J."/>
            <person name="Jones K.M."/>
            <person name="Gansberger K."/>
            <person name="Moffat K."/>
            <person name="Hill J."/>
            <person name="Bera J."/>
            <person name="Fadrosh D."/>
            <person name="Jin S."/>
            <person name="Johri S."/>
            <person name="Kim M."/>
            <person name="Overton L."/>
            <person name="Reardon M."/>
            <person name="Tsitrin T."/>
            <person name="Vuong H."/>
            <person name="Weaver B."/>
            <person name="Ciecko A."/>
            <person name="Tallon L."/>
            <person name="Jackson J."/>
            <person name="Pai G."/>
            <person name="Aken S.V."/>
            <person name="Utterback T."/>
            <person name="Reidmuller S."/>
            <person name="Feldblyum T."/>
            <person name="Hsiao J."/>
            <person name="Zismann V."/>
            <person name="Iobst S."/>
            <person name="de Vazeille A.R."/>
            <person name="Buell C.R."/>
            <person name="Ying K."/>
            <person name="Li Y."/>
            <person name="Lu T."/>
            <person name="Huang Y."/>
            <person name="Zhao Q."/>
            <person name="Feng Q."/>
            <person name="Zhang L."/>
            <person name="Zhu J."/>
            <person name="Weng Q."/>
            <person name="Mu J."/>
            <person name="Lu Y."/>
            <person name="Fan D."/>
            <person name="Liu Y."/>
            <person name="Guan J."/>
            <person name="Zhang Y."/>
            <person name="Yu S."/>
            <person name="Liu X."/>
            <person name="Zhang Y."/>
            <person name="Hong G."/>
            <person name="Han B."/>
            <person name="Choisne N."/>
            <person name="Demange N."/>
            <person name="Orjeda G."/>
            <person name="Samain S."/>
            <person name="Cattolico L."/>
            <person name="Pelletier E."/>
            <person name="Couloux A."/>
            <person name="Segurens B."/>
            <person name="Wincker P."/>
            <person name="D'Hont A."/>
            <person name="Scarpelli C."/>
            <person name="Weissenbach J."/>
            <person name="Salanoubat M."/>
            <person name="Quetier F."/>
            <person name="Yu Y."/>
            <person name="Kim H.R."/>
            <person name="Rambo T."/>
            <person name="Currie J."/>
            <person name="Collura K."/>
            <person name="Luo M."/>
            <person name="Yang T."/>
            <person name="Ammiraju J.S.S."/>
            <person name="Engler F."/>
            <person name="Soderlund C."/>
            <person name="Wing R.A."/>
            <person name="Palmer L.E."/>
            <person name="de la Bastide M."/>
            <person name="Spiegel L."/>
            <person name="Nascimento L."/>
            <person name="Zutavern T."/>
            <person name="O'Shaughnessy A."/>
            <person name="Dike S."/>
            <person name="Dedhia N."/>
            <person name="Preston R."/>
            <person name="Balija V."/>
            <person name="McCombie W.R."/>
            <person name="Chow T."/>
            <person name="Chen H."/>
            <person name="Chung M."/>
            <person name="Chen C."/>
            <person name="Shaw J."/>
            <person name="Wu H."/>
            <person name="Hsiao K."/>
            <person name="Chao Y."/>
            <person name="Chu M."/>
            <person name="Cheng C."/>
            <person name="Hour A."/>
            <person name="Lee P."/>
            <person name="Lin S."/>
            <person name="Lin Y."/>
            <person name="Liou J."/>
            <person name="Liu S."/>
            <person name="Hsing Y."/>
            <person name="Raghuvanshi S."/>
            <person name="Mohanty A."/>
            <person name="Bharti A.K."/>
            <person name="Gaur A."/>
            <person name="Gupta V."/>
            <person name="Kumar D."/>
            <person name="Ravi V."/>
            <person name="Vij S."/>
            <person name="Kapur A."/>
            <person name="Khurana P."/>
            <person name="Khurana P."/>
            <person name="Khurana J.P."/>
            <person name="Tyagi A.K."/>
            <person name="Gaikwad K."/>
            <person name="Singh A."/>
            <person name="Dalal V."/>
            <person name="Srivastava S."/>
            <person name="Dixit A."/>
            <person name="Pal A.K."/>
            <person name="Ghazi I.A."/>
            <person name="Yadav M."/>
            <person name="Pandit A."/>
            <person name="Bhargava A."/>
            <person name="Sureshbabu K."/>
            <person name="Batra K."/>
            <person name="Sharma T.R."/>
            <person name="Mohapatra T."/>
            <person name="Singh N.K."/>
            <person name="Messing J."/>
            <person name="Nelson A.B."/>
            <person name="Fuks G."/>
            <person name="Kavchok S."/>
            <person name="Keizer G."/>
            <person name="Linton E."/>
            <person name="Llaca V."/>
            <person name="Song R."/>
            <person name="Tanyolac B."/>
            <person name="Young S."/>
            <person name="Ho-Il K."/>
            <person name="Hahn J.H."/>
            <person name="Sangsakoo G."/>
            <person name="Vanavichit A."/>
            <person name="de Mattos Luiz.A.T."/>
            <person name="Zimmer P.D."/>
            <person name="Malone G."/>
            <person name="Dellagostin O."/>
            <person name="de Oliveira A.C."/>
            <person name="Bevan M."/>
            <person name="Bancroft I."/>
            <person name="Minx P."/>
            <person name="Cordum H."/>
            <person name="Wilson R."/>
            <person name="Cheng Z."/>
            <person name="Jin W."/>
            <person name="Jiang J."/>
            <person name="Leong S.A."/>
            <person name="Iwama H."/>
            <person name="Gojobori T."/>
            <person name="Itoh T."/>
            <person name="Niimura Y."/>
            <person name="Fujii Y."/>
            <person name="Habara T."/>
            <person name="Sakai H."/>
            <person name="Sato Y."/>
            <person name="Wilson G."/>
            <person name="Kumar K."/>
            <person name="McCouch S."/>
            <person name="Juretic N."/>
            <person name="Hoen D."/>
            <person name="Wright S."/>
            <person name="Bruskiewich R."/>
            <person name="Bureau T."/>
            <person name="Miyao A."/>
            <person name="Hirochika H."/>
            <person name="Nishikawa T."/>
            <person name="Kadowaki K."/>
            <person name="Sugiura M."/>
            <person name="Burr B."/>
            <person name="Sasaki T."/>
        </authorList>
    </citation>
    <scope>NUCLEOTIDE SEQUENCE [LARGE SCALE GENOMIC DNA]</scope>
    <source>
        <strain evidence="3">cv. Nipponbare</strain>
    </source>
</reference>
<feature type="non-terminal residue" evidence="2">
    <location>
        <position position="1"/>
    </location>
</feature>